<keyword evidence="2" id="KW-1185">Reference proteome</keyword>
<gene>
    <name evidence="1" type="ORF">Pmani_004511</name>
</gene>
<proteinExistence type="predicted"/>
<dbReference type="Proteomes" id="UP001292094">
    <property type="component" value="Unassembled WGS sequence"/>
</dbReference>
<evidence type="ECO:0000313" key="1">
    <source>
        <dbReference type="EMBL" id="KAK4324861.1"/>
    </source>
</evidence>
<accession>A0AAE1ULH1</accession>
<protein>
    <submittedName>
        <fullName evidence="1">Uncharacterized protein</fullName>
    </submittedName>
</protein>
<dbReference type="AlphaFoldDB" id="A0AAE1ULH1"/>
<organism evidence="1 2">
    <name type="scientific">Petrolisthes manimaculis</name>
    <dbReference type="NCBI Taxonomy" id="1843537"/>
    <lineage>
        <taxon>Eukaryota</taxon>
        <taxon>Metazoa</taxon>
        <taxon>Ecdysozoa</taxon>
        <taxon>Arthropoda</taxon>
        <taxon>Crustacea</taxon>
        <taxon>Multicrustacea</taxon>
        <taxon>Malacostraca</taxon>
        <taxon>Eumalacostraca</taxon>
        <taxon>Eucarida</taxon>
        <taxon>Decapoda</taxon>
        <taxon>Pleocyemata</taxon>
        <taxon>Anomura</taxon>
        <taxon>Galatheoidea</taxon>
        <taxon>Porcellanidae</taxon>
        <taxon>Petrolisthes</taxon>
    </lineage>
</organism>
<evidence type="ECO:0000313" key="2">
    <source>
        <dbReference type="Proteomes" id="UP001292094"/>
    </source>
</evidence>
<comment type="caution">
    <text evidence="1">The sequence shown here is derived from an EMBL/GenBank/DDBJ whole genome shotgun (WGS) entry which is preliminary data.</text>
</comment>
<dbReference type="EMBL" id="JAWZYT010000317">
    <property type="protein sequence ID" value="KAK4324861.1"/>
    <property type="molecule type" value="Genomic_DNA"/>
</dbReference>
<sequence>MAIEVRRVSVGSSGVTETSVYPAISEEEVSGLSVEQLQTASEELRSVCSLLQIEQDLFSRYLSSQQVQDDPTTAITGLSGSGTATPTVSSLDVRALWQGQVITKGRRTPATSLQGIEMWTGLKFRET</sequence>
<name>A0AAE1ULH1_9EUCA</name>
<reference evidence="1" key="1">
    <citation type="submission" date="2023-11" db="EMBL/GenBank/DDBJ databases">
        <title>Genome assemblies of two species of porcelain crab, Petrolisthes cinctipes and Petrolisthes manimaculis (Anomura: Porcellanidae).</title>
        <authorList>
            <person name="Angst P."/>
        </authorList>
    </citation>
    <scope>NUCLEOTIDE SEQUENCE</scope>
    <source>
        <strain evidence="1">PB745_02</strain>
        <tissue evidence="1">Gill</tissue>
    </source>
</reference>